<comment type="caution">
    <text evidence="1">The sequence shown here is derived from an EMBL/GenBank/DDBJ whole genome shotgun (WGS) entry which is preliminary data.</text>
</comment>
<organism evidence="1 2">
    <name type="scientific">Abeliophyllum distichum</name>
    <dbReference type="NCBI Taxonomy" id="126358"/>
    <lineage>
        <taxon>Eukaryota</taxon>
        <taxon>Viridiplantae</taxon>
        <taxon>Streptophyta</taxon>
        <taxon>Embryophyta</taxon>
        <taxon>Tracheophyta</taxon>
        <taxon>Spermatophyta</taxon>
        <taxon>Magnoliopsida</taxon>
        <taxon>eudicotyledons</taxon>
        <taxon>Gunneridae</taxon>
        <taxon>Pentapetalae</taxon>
        <taxon>asterids</taxon>
        <taxon>lamiids</taxon>
        <taxon>Lamiales</taxon>
        <taxon>Oleaceae</taxon>
        <taxon>Forsythieae</taxon>
        <taxon>Abeliophyllum</taxon>
    </lineage>
</organism>
<proteinExistence type="predicted"/>
<reference evidence="2" key="1">
    <citation type="submission" date="2024-07" db="EMBL/GenBank/DDBJ databases">
        <title>Two chromosome-level genome assemblies of Korean endemic species Abeliophyllum distichum and Forsythia ovata (Oleaceae).</title>
        <authorList>
            <person name="Jang H."/>
        </authorList>
    </citation>
    <scope>NUCLEOTIDE SEQUENCE [LARGE SCALE GENOMIC DNA]</scope>
</reference>
<evidence type="ECO:0000313" key="2">
    <source>
        <dbReference type="Proteomes" id="UP001604336"/>
    </source>
</evidence>
<gene>
    <name evidence="1" type="ORF">Adt_11084</name>
</gene>
<dbReference type="Proteomes" id="UP001604336">
    <property type="component" value="Unassembled WGS sequence"/>
</dbReference>
<dbReference type="AlphaFoldDB" id="A0ABD1UM20"/>
<evidence type="ECO:0000313" key="1">
    <source>
        <dbReference type="EMBL" id="KAL2526030.1"/>
    </source>
</evidence>
<dbReference type="EMBL" id="JBFOLK010000003">
    <property type="protein sequence ID" value="KAL2526030.1"/>
    <property type="molecule type" value="Genomic_DNA"/>
</dbReference>
<name>A0ABD1UM20_9LAMI</name>
<protein>
    <submittedName>
        <fullName evidence="1">Uncharacterized protein</fullName>
    </submittedName>
</protein>
<accession>A0ABD1UM20</accession>
<sequence>MIDALNGIYGLNSLKDLPIDYLNYINSDILVSKLADINDEEKVNSGTSMVKISENGQEAPVTPSLLSLIFVPTSNINNRGIAGIFSSMSGLPLGITEVSSFLKDVFREAMTNYLKKPFTDVLKHGNLWAKTNPTLQNVIIESFQADPTPLTRRMEIFLKRVDAYLSKRKQNLVSNFRRNGPANGAFVETKRCREVYMFFFGK</sequence>
<keyword evidence="2" id="KW-1185">Reference proteome</keyword>